<gene>
    <name evidence="3" type="ORF">PACLA_8A038524</name>
</gene>
<evidence type="ECO:0000256" key="2">
    <source>
        <dbReference type="ARBA" id="ARBA00023186"/>
    </source>
</evidence>
<dbReference type="GO" id="GO:0007021">
    <property type="term" value="P:tubulin complex assembly"/>
    <property type="evidence" value="ECO:0007669"/>
    <property type="project" value="TreeGrafter"/>
</dbReference>
<dbReference type="GO" id="GO:0006457">
    <property type="term" value="P:protein folding"/>
    <property type="evidence" value="ECO:0007669"/>
    <property type="project" value="InterPro"/>
</dbReference>
<dbReference type="Pfam" id="PF02996">
    <property type="entry name" value="Prefoldin"/>
    <property type="match status" value="1"/>
</dbReference>
<evidence type="ECO:0000256" key="1">
    <source>
        <dbReference type="ARBA" id="ARBA00010048"/>
    </source>
</evidence>
<comment type="caution">
    <text evidence="3">The sequence shown here is derived from an EMBL/GenBank/DDBJ whole genome shotgun (WGS) entry which is preliminary data.</text>
</comment>
<keyword evidence="4" id="KW-1185">Reference proteome</keyword>
<dbReference type="InterPro" id="IPR004127">
    <property type="entry name" value="Prefoldin_subunit_alpha"/>
</dbReference>
<dbReference type="OrthoDB" id="6375174at2759"/>
<dbReference type="EMBL" id="CACRXK020012805">
    <property type="protein sequence ID" value="CAB4024024.1"/>
    <property type="molecule type" value="Genomic_DNA"/>
</dbReference>
<evidence type="ECO:0000313" key="4">
    <source>
        <dbReference type="Proteomes" id="UP001152795"/>
    </source>
</evidence>
<dbReference type="GO" id="GO:0016272">
    <property type="term" value="C:prefoldin complex"/>
    <property type="evidence" value="ECO:0007669"/>
    <property type="project" value="InterPro"/>
</dbReference>
<dbReference type="PANTHER" id="PTHR12409">
    <property type="entry name" value="PREFOLDIN SUBUNIT 3"/>
    <property type="match status" value="1"/>
</dbReference>
<protein>
    <submittedName>
        <fullName evidence="3">Prefoldin subunit 3</fullName>
    </submittedName>
</protein>
<dbReference type="GO" id="GO:0015631">
    <property type="term" value="F:tubulin binding"/>
    <property type="evidence" value="ECO:0007669"/>
    <property type="project" value="TreeGrafter"/>
</dbReference>
<dbReference type="SUPFAM" id="SSF46579">
    <property type="entry name" value="Prefoldin"/>
    <property type="match status" value="1"/>
</dbReference>
<dbReference type="CDD" id="cd23156">
    <property type="entry name" value="Prefoldin_3"/>
    <property type="match status" value="1"/>
</dbReference>
<dbReference type="GO" id="GO:0005737">
    <property type="term" value="C:cytoplasm"/>
    <property type="evidence" value="ECO:0007669"/>
    <property type="project" value="TreeGrafter"/>
</dbReference>
<dbReference type="GO" id="GO:0007017">
    <property type="term" value="P:microtubule-based process"/>
    <property type="evidence" value="ECO:0007669"/>
    <property type="project" value="TreeGrafter"/>
</dbReference>
<evidence type="ECO:0000313" key="3">
    <source>
        <dbReference type="EMBL" id="CAB4024024.1"/>
    </source>
</evidence>
<dbReference type="InterPro" id="IPR009053">
    <property type="entry name" value="Prefoldin"/>
</dbReference>
<dbReference type="Gene3D" id="1.10.287.370">
    <property type="match status" value="1"/>
</dbReference>
<dbReference type="AlphaFoldDB" id="A0A7D9J7X7"/>
<comment type="similarity">
    <text evidence="1">Belongs to the prefoldin subunit alpha family.</text>
</comment>
<dbReference type="PANTHER" id="PTHR12409:SF0">
    <property type="entry name" value="PREFOLDIN SUBUNIT 3"/>
    <property type="match status" value="1"/>
</dbReference>
<dbReference type="FunFam" id="1.10.287.370:FF:000001">
    <property type="entry name" value="Prefoldin subunit 3"/>
    <property type="match status" value="1"/>
</dbReference>
<dbReference type="InterPro" id="IPR016655">
    <property type="entry name" value="PFD3"/>
</dbReference>
<name>A0A7D9J7X7_PARCT</name>
<sequence length="233" mass="26648">MATEKAGETTSSQEIIEKKHRGIPEATFLEHVDAFMKTDGSDGAESVLRRLDEQHQKYKFMELNLMAKKQKLQGQIPDLKSTYEMVKLLKEKKEQSRILSTQFLLSDQVYVNASIPPTDKVCLWLGANVMLEYNIDEADKMLSRNLESAKKTLETVENDLGFLKDQYVTTELKNHSCGEMTKTLADMEKRMANVEKNMAKKETMETHIKNLQTSMATNAANMDTRLENVEKNM</sequence>
<keyword evidence="2" id="KW-0143">Chaperone</keyword>
<reference evidence="3" key="1">
    <citation type="submission" date="2020-04" db="EMBL/GenBank/DDBJ databases">
        <authorList>
            <person name="Alioto T."/>
            <person name="Alioto T."/>
            <person name="Gomez Garrido J."/>
        </authorList>
    </citation>
    <scope>NUCLEOTIDE SEQUENCE</scope>
    <source>
        <strain evidence="3">A484AB</strain>
    </source>
</reference>
<dbReference type="Proteomes" id="UP001152795">
    <property type="component" value="Unassembled WGS sequence"/>
</dbReference>
<proteinExistence type="inferred from homology"/>
<organism evidence="3 4">
    <name type="scientific">Paramuricea clavata</name>
    <name type="common">Red gorgonian</name>
    <name type="synonym">Violescent sea-whip</name>
    <dbReference type="NCBI Taxonomy" id="317549"/>
    <lineage>
        <taxon>Eukaryota</taxon>
        <taxon>Metazoa</taxon>
        <taxon>Cnidaria</taxon>
        <taxon>Anthozoa</taxon>
        <taxon>Octocorallia</taxon>
        <taxon>Malacalcyonacea</taxon>
        <taxon>Plexauridae</taxon>
        <taxon>Paramuricea</taxon>
    </lineage>
</organism>
<accession>A0A7D9J7X7</accession>